<dbReference type="GO" id="GO:0046496">
    <property type="term" value="P:nicotinamide nucleotide metabolic process"/>
    <property type="evidence" value="ECO:0007669"/>
    <property type="project" value="UniProtKB-UniRule"/>
</dbReference>
<dbReference type="SUPFAM" id="SSF53613">
    <property type="entry name" value="Ribokinase-like"/>
    <property type="match status" value="1"/>
</dbReference>
<evidence type="ECO:0000313" key="8">
    <source>
        <dbReference type="EMBL" id="AZS40960.1"/>
    </source>
</evidence>
<dbReference type="PROSITE" id="PS51383">
    <property type="entry name" value="YJEF_C_3"/>
    <property type="match status" value="1"/>
</dbReference>
<name>A0A3Q9J8D7_9MICO</name>
<keyword evidence="3 6" id="KW-0521">NADP</keyword>
<proteinExistence type="inferred from homology"/>
<dbReference type="InterPro" id="IPR017953">
    <property type="entry name" value="Carbohydrate_kinase_pred_CS"/>
</dbReference>
<evidence type="ECO:0000256" key="1">
    <source>
        <dbReference type="ARBA" id="ARBA00022741"/>
    </source>
</evidence>
<dbReference type="PROSITE" id="PS01050">
    <property type="entry name" value="YJEF_C_2"/>
    <property type="match status" value="1"/>
</dbReference>
<dbReference type="RefSeq" id="WP_046749468.1">
    <property type="nucleotide sequence ID" value="NZ_CP031422.1"/>
</dbReference>
<dbReference type="HAMAP" id="MF_01965">
    <property type="entry name" value="NADHX_dehydratase"/>
    <property type="match status" value="1"/>
</dbReference>
<dbReference type="GO" id="GO:0052856">
    <property type="term" value="F:NAD(P)HX epimerase activity"/>
    <property type="evidence" value="ECO:0007669"/>
    <property type="project" value="TreeGrafter"/>
</dbReference>
<comment type="function">
    <text evidence="6">Catalyzes the dehydration of the S-form of NAD(P)HX at the expense of ADP, which is converted to AMP. Together with NAD(P)HX epimerase, which catalyzes the epimerization of the S- and R-forms, the enzyme allows the repair of both epimers of NAD(P)HX, a damaged form of NAD(P)H that is a result of enzymatic or heat-dependent hydration.</text>
</comment>
<evidence type="ECO:0000256" key="3">
    <source>
        <dbReference type="ARBA" id="ARBA00022857"/>
    </source>
</evidence>
<dbReference type="PANTHER" id="PTHR12592:SF0">
    <property type="entry name" value="ATP-DEPENDENT (S)-NAD(P)H-HYDRATE DEHYDRATASE"/>
    <property type="match status" value="1"/>
</dbReference>
<gene>
    <name evidence="8" type="primary">nnr</name>
    <name evidence="6" type="synonym">nnrD</name>
    <name evidence="8" type="ORF">CVS54_02305</name>
</gene>
<protein>
    <recommendedName>
        <fullName evidence="6">ADP-dependent (S)-NAD(P)H-hydrate dehydratase</fullName>
        <ecNumber evidence="6">4.2.1.136</ecNumber>
    </recommendedName>
    <alternativeName>
        <fullName evidence="6">ADP-dependent NAD(P)HX dehydratase</fullName>
    </alternativeName>
</protein>
<comment type="subunit">
    <text evidence="6">Homotetramer.</text>
</comment>
<dbReference type="InterPro" id="IPR000631">
    <property type="entry name" value="CARKD"/>
</dbReference>
<feature type="domain" description="YjeF C-terminal" evidence="7">
    <location>
        <begin position="8"/>
        <end position="275"/>
    </location>
</feature>
<feature type="binding site" evidence="6">
    <location>
        <position position="210"/>
    </location>
    <ligand>
        <name>AMP</name>
        <dbReference type="ChEBI" id="CHEBI:456215"/>
    </ligand>
</feature>
<dbReference type="EMBL" id="CP031422">
    <property type="protein sequence ID" value="AZS40960.1"/>
    <property type="molecule type" value="Genomic_DNA"/>
</dbReference>
<feature type="binding site" evidence="6">
    <location>
        <position position="143"/>
    </location>
    <ligand>
        <name>(6S)-NADPHX</name>
        <dbReference type="ChEBI" id="CHEBI:64076"/>
    </ligand>
</feature>
<dbReference type="Proteomes" id="UP000274841">
    <property type="component" value="Chromosome"/>
</dbReference>
<evidence type="ECO:0000256" key="2">
    <source>
        <dbReference type="ARBA" id="ARBA00022840"/>
    </source>
</evidence>
<dbReference type="NCBIfam" id="TIGR00196">
    <property type="entry name" value="yjeF_cterm"/>
    <property type="match status" value="1"/>
</dbReference>
<comment type="catalytic activity">
    <reaction evidence="6">
        <text>(6S)-NADPHX + ADP = AMP + phosphate + NADPH + H(+)</text>
        <dbReference type="Rhea" id="RHEA:32235"/>
        <dbReference type="ChEBI" id="CHEBI:15378"/>
        <dbReference type="ChEBI" id="CHEBI:43474"/>
        <dbReference type="ChEBI" id="CHEBI:57783"/>
        <dbReference type="ChEBI" id="CHEBI:64076"/>
        <dbReference type="ChEBI" id="CHEBI:456215"/>
        <dbReference type="ChEBI" id="CHEBI:456216"/>
        <dbReference type="EC" id="4.2.1.136"/>
    </reaction>
</comment>
<feature type="binding site" evidence="6">
    <location>
        <position position="211"/>
    </location>
    <ligand>
        <name>(6S)-NADPHX</name>
        <dbReference type="ChEBI" id="CHEBI:64076"/>
    </ligand>
</feature>
<keyword evidence="1 6" id="KW-0547">Nucleotide-binding</keyword>
<feature type="binding site" evidence="6">
    <location>
        <position position="43"/>
    </location>
    <ligand>
        <name>(6S)-NADPHX</name>
        <dbReference type="ChEBI" id="CHEBI:64076"/>
    </ligand>
</feature>
<accession>A0A3Q9J8D7</accession>
<feature type="binding site" evidence="6">
    <location>
        <position position="97"/>
    </location>
    <ligand>
        <name>(6S)-NADPHX</name>
        <dbReference type="ChEBI" id="CHEBI:64076"/>
    </ligand>
</feature>
<dbReference type="Gene3D" id="3.40.1190.20">
    <property type="match status" value="1"/>
</dbReference>
<keyword evidence="4 6" id="KW-0520">NAD</keyword>
<organism evidence="8 9">
    <name type="scientific">Microbacterium oxydans</name>
    <dbReference type="NCBI Taxonomy" id="82380"/>
    <lineage>
        <taxon>Bacteria</taxon>
        <taxon>Bacillati</taxon>
        <taxon>Actinomycetota</taxon>
        <taxon>Actinomycetes</taxon>
        <taxon>Micrococcales</taxon>
        <taxon>Microbacteriaceae</taxon>
        <taxon>Microbacterium</taxon>
    </lineage>
</organism>
<dbReference type="PANTHER" id="PTHR12592">
    <property type="entry name" value="ATP-DEPENDENT (S)-NAD(P)H-HYDRATE DEHYDRATASE FAMILY MEMBER"/>
    <property type="match status" value="1"/>
</dbReference>
<comment type="similarity">
    <text evidence="6">Belongs to the NnrD/CARKD family.</text>
</comment>
<dbReference type="EC" id="4.2.1.136" evidence="6"/>
<evidence type="ECO:0000259" key="7">
    <source>
        <dbReference type="PROSITE" id="PS51383"/>
    </source>
</evidence>
<dbReference type="InterPro" id="IPR029056">
    <property type="entry name" value="Ribokinase-like"/>
</dbReference>
<comment type="catalytic activity">
    <reaction evidence="6">
        <text>(6S)-NADHX + ADP = AMP + phosphate + NADH + H(+)</text>
        <dbReference type="Rhea" id="RHEA:32223"/>
        <dbReference type="ChEBI" id="CHEBI:15378"/>
        <dbReference type="ChEBI" id="CHEBI:43474"/>
        <dbReference type="ChEBI" id="CHEBI:57945"/>
        <dbReference type="ChEBI" id="CHEBI:64074"/>
        <dbReference type="ChEBI" id="CHEBI:456215"/>
        <dbReference type="ChEBI" id="CHEBI:456216"/>
        <dbReference type="EC" id="4.2.1.136"/>
    </reaction>
</comment>
<sequence>MVEVREWTRDDTARLFRVPTADDDKYARGVVALRTGSPAYPGAAVLGVEAAWRTGAGFVRYVGAERVADAVLARRPETVAGADVGRSRIDAWVIGSGTDPTDRDDAEQAALEAIVAGDAAVVIDAGALDLAGKARAPFLVTPHAREFARLQEQLGISTSEEDRASAARRTADRVGGTVLLKGARTLIASPDGGVIAVDAGTGWLATAGTGDVLAGVLGAVLAANQGRPIAEVAAAGAWIHGHAGRVAAGMSDGGTGHPIVAMDVAAALPQAIADVLA</sequence>
<evidence type="ECO:0000256" key="5">
    <source>
        <dbReference type="ARBA" id="ARBA00023239"/>
    </source>
</evidence>
<dbReference type="GO" id="GO:0052855">
    <property type="term" value="F:ADP-dependent NAD(P)H-hydrate dehydratase activity"/>
    <property type="evidence" value="ECO:0007669"/>
    <property type="project" value="UniProtKB-UniRule"/>
</dbReference>
<evidence type="ECO:0000313" key="9">
    <source>
        <dbReference type="Proteomes" id="UP000274841"/>
    </source>
</evidence>
<comment type="cofactor">
    <cofactor evidence="6">
        <name>Mg(2+)</name>
        <dbReference type="ChEBI" id="CHEBI:18420"/>
    </cofactor>
</comment>
<dbReference type="AlphaFoldDB" id="A0A3Q9J8D7"/>
<dbReference type="GO" id="GO:0005524">
    <property type="term" value="F:ATP binding"/>
    <property type="evidence" value="ECO:0007669"/>
    <property type="project" value="UniProtKB-KW"/>
</dbReference>
<reference evidence="8 9" key="1">
    <citation type="submission" date="2018-08" db="EMBL/GenBank/DDBJ databases">
        <title>Microbacterium oxydans strain HG3.</title>
        <authorList>
            <person name="ORTET P."/>
        </authorList>
    </citation>
    <scope>NUCLEOTIDE SEQUENCE [LARGE SCALE GENOMIC DNA]</scope>
    <source>
        <strain evidence="8 9">HG3</strain>
    </source>
</reference>
<dbReference type="GO" id="GO:0110051">
    <property type="term" value="P:metabolite repair"/>
    <property type="evidence" value="ECO:0007669"/>
    <property type="project" value="TreeGrafter"/>
</dbReference>
<dbReference type="CDD" id="cd01171">
    <property type="entry name" value="YXKO-related"/>
    <property type="match status" value="1"/>
</dbReference>
<dbReference type="KEGG" id="moy:CVS54_02305"/>
<evidence type="ECO:0000256" key="4">
    <source>
        <dbReference type="ARBA" id="ARBA00023027"/>
    </source>
</evidence>
<keyword evidence="5 6" id="KW-0456">Lyase</keyword>
<keyword evidence="2 6" id="KW-0067">ATP-binding</keyword>
<dbReference type="Pfam" id="PF01256">
    <property type="entry name" value="Carb_kinase"/>
    <property type="match status" value="1"/>
</dbReference>
<evidence type="ECO:0000256" key="6">
    <source>
        <dbReference type="HAMAP-Rule" id="MF_01965"/>
    </source>
</evidence>
<feature type="binding site" evidence="6">
    <location>
        <begin position="181"/>
        <end position="185"/>
    </location>
    <ligand>
        <name>AMP</name>
        <dbReference type="ChEBI" id="CHEBI:456215"/>
    </ligand>
</feature>